<keyword evidence="3" id="KW-1185">Reference proteome</keyword>
<evidence type="ECO:0000313" key="3">
    <source>
        <dbReference type="Proteomes" id="UP001317629"/>
    </source>
</evidence>
<protein>
    <submittedName>
        <fullName evidence="2">Uncharacterized protein</fullName>
    </submittedName>
</protein>
<gene>
    <name evidence="2" type="ORF">SS37A_14560</name>
</gene>
<proteinExistence type="predicted"/>
<evidence type="ECO:0000256" key="1">
    <source>
        <dbReference type="SAM" id="MobiDB-lite"/>
    </source>
</evidence>
<dbReference type="EMBL" id="AP027142">
    <property type="protein sequence ID" value="BDV33927.1"/>
    <property type="molecule type" value="Genomic_DNA"/>
</dbReference>
<name>A0ABM8E7W5_9HYPH</name>
<dbReference type="Proteomes" id="UP001317629">
    <property type="component" value="Chromosome"/>
</dbReference>
<accession>A0ABM8E7W5</accession>
<dbReference type="RefSeq" id="WP_281931485.1">
    <property type="nucleotide sequence ID" value="NZ_AP027142.1"/>
</dbReference>
<feature type="region of interest" description="Disordered" evidence="1">
    <location>
        <begin position="36"/>
        <end position="77"/>
    </location>
</feature>
<evidence type="ECO:0000313" key="2">
    <source>
        <dbReference type="EMBL" id="BDV33927.1"/>
    </source>
</evidence>
<sequence length="77" mass="8135">MRVKITERAIVQATPSCNVVYPPGEHLAPRAHIEQIEAQGKGARLPEKDDAASGRAGPERAENDAPVQAPALGKLGQ</sequence>
<reference evidence="2 3" key="1">
    <citation type="journal article" date="2023" name="Int. J. Syst. Evol. Microbiol.">
        <title>Methylocystis iwaonis sp. nov., a type II methane-oxidizing bacterium from surface soil of a rice paddy field in Japan, and emended description of the genus Methylocystis (ex Whittenbury et al. 1970) Bowman et al. 1993.</title>
        <authorList>
            <person name="Kaise H."/>
            <person name="Sawadogo J.B."/>
            <person name="Alam M.S."/>
            <person name="Ueno C."/>
            <person name="Dianou D."/>
            <person name="Shinjo R."/>
            <person name="Asakawa S."/>
        </authorList>
    </citation>
    <scope>NUCLEOTIDE SEQUENCE [LARGE SCALE GENOMIC DNA]</scope>
    <source>
        <strain evidence="2 3">SS37A-Re</strain>
    </source>
</reference>
<feature type="compositionally biased region" description="Basic and acidic residues" evidence="1">
    <location>
        <begin position="44"/>
        <end position="63"/>
    </location>
</feature>
<organism evidence="2 3">
    <name type="scientific">Methylocystis iwaonis</name>
    <dbReference type="NCBI Taxonomy" id="2885079"/>
    <lineage>
        <taxon>Bacteria</taxon>
        <taxon>Pseudomonadati</taxon>
        <taxon>Pseudomonadota</taxon>
        <taxon>Alphaproteobacteria</taxon>
        <taxon>Hyphomicrobiales</taxon>
        <taxon>Methylocystaceae</taxon>
        <taxon>Methylocystis</taxon>
    </lineage>
</organism>